<accession>A0A9W6HGD5</accession>
<protein>
    <submittedName>
        <fullName evidence="1">Uncharacterized protein</fullName>
    </submittedName>
</protein>
<name>A0A9W6HGD5_9MICO</name>
<reference evidence="1" key="2">
    <citation type="submission" date="2023-01" db="EMBL/GenBank/DDBJ databases">
        <authorList>
            <person name="Sun Q."/>
            <person name="Evtushenko L."/>
        </authorList>
    </citation>
    <scope>NUCLEOTIDE SEQUENCE</scope>
    <source>
        <strain evidence="1">VKM Ac-1447</strain>
    </source>
</reference>
<gene>
    <name evidence="1" type="ORF">GCM10017586_12510</name>
</gene>
<sequence length="89" mass="9326">MTDVSVHFDTLRSSATTIGAAGRAVRNSGELGYVSESVIGSNEVASVLQDVATEHSIRAEVASETLVTVGRRPEASASEFTHLDGVMAY</sequence>
<keyword evidence="2" id="KW-1185">Reference proteome</keyword>
<comment type="caution">
    <text evidence="1">The sequence shown here is derived from an EMBL/GenBank/DDBJ whole genome shotgun (WGS) entry which is preliminary data.</text>
</comment>
<dbReference type="RefSeq" id="WP_210006335.1">
    <property type="nucleotide sequence ID" value="NZ_JAGIOK010000001.1"/>
</dbReference>
<evidence type="ECO:0000313" key="1">
    <source>
        <dbReference type="EMBL" id="GLJ79569.1"/>
    </source>
</evidence>
<dbReference type="AlphaFoldDB" id="A0A9W6HGD5"/>
<dbReference type="Proteomes" id="UP001142317">
    <property type="component" value="Unassembled WGS sequence"/>
</dbReference>
<reference evidence="1" key="1">
    <citation type="journal article" date="2014" name="Int. J. Syst. Evol. Microbiol.">
        <title>Complete genome sequence of Corynebacterium casei LMG S-19264T (=DSM 44701T), isolated from a smear-ripened cheese.</title>
        <authorList>
            <consortium name="US DOE Joint Genome Institute (JGI-PGF)"/>
            <person name="Walter F."/>
            <person name="Albersmeier A."/>
            <person name="Kalinowski J."/>
            <person name="Ruckert C."/>
        </authorList>
    </citation>
    <scope>NUCLEOTIDE SEQUENCE</scope>
    <source>
        <strain evidence="1">VKM Ac-1447</strain>
    </source>
</reference>
<proteinExistence type="predicted"/>
<dbReference type="EMBL" id="BSEO01000003">
    <property type="protein sequence ID" value="GLJ79569.1"/>
    <property type="molecule type" value="Genomic_DNA"/>
</dbReference>
<evidence type="ECO:0000313" key="2">
    <source>
        <dbReference type="Proteomes" id="UP001142317"/>
    </source>
</evidence>
<organism evidence="1 2">
    <name type="scientific">Microbacterium imperiale</name>
    <dbReference type="NCBI Taxonomy" id="33884"/>
    <lineage>
        <taxon>Bacteria</taxon>
        <taxon>Bacillati</taxon>
        <taxon>Actinomycetota</taxon>
        <taxon>Actinomycetes</taxon>
        <taxon>Micrococcales</taxon>
        <taxon>Microbacteriaceae</taxon>
        <taxon>Microbacterium</taxon>
    </lineage>
</organism>